<dbReference type="Pfam" id="PF03828">
    <property type="entry name" value="PAP_assoc"/>
    <property type="match status" value="1"/>
</dbReference>
<evidence type="ECO:0000313" key="4">
    <source>
        <dbReference type="EMBL" id="CAE0115666.1"/>
    </source>
</evidence>
<accession>A0A7S3AW46</accession>
<sequence length="162" mass="17890">MMLVVKSLLELQQLRRSFSGGLSSFGLLVLLLRFLRDFPPKESREGTECLGSALLGFLDLFGRQFEPAAHGVTILGVGGGGFVERSHPSLFVFRTDSVFIQDPINPTNNLGYNCYRLHEIQRLMAEALVVIERQGSAPPQSKASSHGWHLLHHIIGPILQGL</sequence>
<dbReference type="GO" id="GO:0046872">
    <property type="term" value="F:metal ion binding"/>
    <property type="evidence" value="ECO:0007669"/>
    <property type="project" value="UniProtKB-KW"/>
</dbReference>
<dbReference type="PANTHER" id="PTHR23092:SF15">
    <property type="entry name" value="INACTIVE NON-CANONICAL POLY(A) RNA POLYMERASE PROTEIN TRF4-2-RELATED"/>
    <property type="match status" value="1"/>
</dbReference>
<dbReference type="GO" id="GO:0005730">
    <property type="term" value="C:nucleolus"/>
    <property type="evidence" value="ECO:0007669"/>
    <property type="project" value="TreeGrafter"/>
</dbReference>
<dbReference type="Gene3D" id="1.10.1410.10">
    <property type="match status" value="1"/>
</dbReference>
<dbReference type="GO" id="GO:0043634">
    <property type="term" value="P:polyadenylation-dependent ncRNA catabolic process"/>
    <property type="evidence" value="ECO:0007669"/>
    <property type="project" value="TreeGrafter"/>
</dbReference>
<organism evidence="4">
    <name type="scientific">Haptolina ericina</name>
    <dbReference type="NCBI Taxonomy" id="156174"/>
    <lineage>
        <taxon>Eukaryota</taxon>
        <taxon>Haptista</taxon>
        <taxon>Haptophyta</taxon>
        <taxon>Prymnesiophyceae</taxon>
        <taxon>Prymnesiales</taxon>
        <taxon>Prymnesiaceae</taxon>
        <taxon>Haptolina</taxon>
    </lineage>
</organism>
<dbReference type="PANTHER" id="PTHR23092">
    <property type="entry name" value="POLY(A) RNA POLYMERASE"/>
    <property type="match status" value="1"/>
</dbReference>
<dbReference type="InterPro" id="IPR045862">
    <property type="entry name" value="Trf4-like"/>
</dbReference>
<evidence type="ECO:0000256" key="2">
    <source>
        <dbReference type="ARBA" id="ARBA00022842"/>
    </source>
</evidence>
<reference evidence="4" key="1">
    <citation type="submission" date="2021-01" db="EMBL/GenBank/DDBJ databases">
        <authorList>
            <person name="Corre E."/>
            <person name="Pelletier E."/>
            <person name="Niang G."/>
            <person name="Scheremetjew M."/>
            <person name="Finn R."/>
            <person name="Kale V."/>
            <person name="Holt S."/>
            <person name="Cochrane G."/>
            <person name="Meng A."/>
            <person name="Brown T."/>
            <person name="Cohen L."/>
        </authorList>
    </citation>
    <scope>NUCLEOTIDE SEQUENCE</scope>
    <source>
        <strain evidence="4">CCMP281</strain>
    </source>
</reference>
<evidence type="ECO:0000259" key="3">
    <source>
        <dbReference type="Pfam" id="PF03828"/>
    </source>
</evidence>
<proteinExistence type="predicted"/>
<protein>
    <recommendedName>
        <fullName evidence="3">PAP-associated domain-containing protein</fullName>
    </recommendedName>
</protein>
<dbReference type="AlphaFoldDB" id="A0A7S3AW46"/>
<keyword evidence="2" id="KW-0460">Magnesium</keyword>
<gene>
    <name evidence="4" type="ORF">HERI1096_LOCUS16351</name>
</gene>
<feature type="domain" description="PAP-associated" evidence="3">
    <location>
        <begin position="50"/>
        <end position="108"/>
    </location>
</feature>
<name>A0A7S3AW46_9EUKA</name>
<dbReference type="EMBL" id="HBHX01029320">
    <property type="protein sequence ID" value="CAE0115666.1"/>
    <property type="molecule type" value="Transcribed_RNA"/>
</dbReference>
<dbReference type="GO" id="GO:0003729">
    <property type="term" value="F:mRNA binding"/>
    <property type="evidence" value="ECO:0007669"/>
    <property type="project" value="TreeGrafter"/>
</dbReference>
<dbReference type="GO" id="GO:0031123">
    <property type="term" value="P:RNA 3'-end processing"/>
    <property type="evidence" value="ECO:0007669"/>
    <property type="project" value="TreeGrafter"/>
</dbReference>
<evidence type="ECO:0000256" key="1">
    <source>
        <dbReference type="ARBA" id="ARBA00022723"/>
    </source>
</evidence>
<dbReference type="GO" id="GO:1990817">
    <property type="term" value="F:poly(A) RNA polymerase activity"/>
    <property type="evidence" value="ECO:0007669"/>
    <property type="project" value="InterPro"/>
</dbReference>
<dbReference type="SUPFAM" id="SSF81631">
    <property type="entry name" value="PAP/OAS1 substrate-binding domain"/>
    <property type="match status" value="1"/>
</dbReference>
<keyword evidence="1" id="KW-0479">Metal-binding</keyword>
<dbReference type="InterPro" id="IPR002058">
    <property type="entry name" value="PAP_assoc"/>
</dbReference>
<dbReference type="GO" id="GO:0031499">
    <property type="term" value="C:TRAMP complex"/>
    <property type="evidence" value="ECO:0007669"/>
    <property type="project" value="TreeGrafter"/>
</dbReference>